<dbReference type="Proteomes" id="UP001194468">
    <property type="component" value="Unassembled WGS sequence"/>
</dbReference>
<protein>
    <submittedName>
        <fullName evidence="2">Uncharacterized protein</fullName>
    </submittedName>
</protein>
<organism evidence="2 3">
    <name type="scientific">Boletus edulis BED1</name>
    <dbReference type="NCBI Taxonomy" id="1328754"/>
    <lineage>
        <taxon>Eukaryota</taxon>
        <taxon>Fungi</taxon>
        <taxon>Dikarya</taxon>
        <taxon>Basidiomycota</taxon>
        <taxon>Agaricomycotina</taxon>
        <taxon>Agaricomycetes</taxon>
        <taxon>Agaricomycetidae</taxon>
        <taxon>Boletales</taxon>
        <taxon>Boletineae</taxon>
        <taxon>Boletaceae</taxon>
        <taxon>Boletoideae</taxon>
        <taxon>Boletus</taxon>
    </lineage>
</organism>
<accession>A0AAD4BNA9</accession>
<keyword evidence="1" id="KW-0812">Transmembrane</keyword>
<reference evidence="2" key="2">
    <citation type="journal article" date="2020" name="Nat. Commun.">
        <title>Large-scale genome sequencing of mycorrhizal fungi provides insights into the early evolution of symbiotic traits.</title>
        <authorList>
            <person name="Miyauchi S."/>
            <person name="Kiss E."/>
            <person name="Kuo A."/>
            <person name="Drula E."/>
            <person name="Kohler A."/>
            <person name="Sanchez-Garcia M."/>
            <person name="Morin E."/>
            <person name="Andreopoulos B."/>
            <person name="Barry K.W."/>
            <person name="Bonito G."/>
            <person name="Buee M."/>
            <person name="Carver A."/>
            <person name="Chen C."/>
            <person name="Cichocki N."/>
            <person name="Clum A."/>
            <person name="Culley D."/>
            <person name="Crous P.W."/>
            <person name="Fauchery L."/>
            <person name="Girlanda M."/>
            <person name="Hayes R.D."/>
            <person name="Keri Z."/>
            <person name="LaButti K."/>
            <person name="Lipzen A."/>
            <person name="Lombard V."/>
            <person name="Magnuson J."/>
            <person name="Maillard F."/>
            <person name="Murat C."/>
            <person name="Nolan M."/>
            <person name="Ohm R.A."/>
            <person name="Pangilinan J."/>
            <person name="Pereira M.F."/>
            <person name="Perotto S."/>
            <person name="Peter M."/>
            <person name="Pfister S."/>
            <person name="Riley R."/>
            <person name="Sitrit Y."/>
            <person name="Stielow J.B."/>
            <person name="Szollosi G."/>
            <person name="Zifcakova L."/>
            <person name="Stursova M."/>
            <person name="Spatafora J.W."/>
            <person name="Tedersoo L."/>
            <person name="Vaario L.M."/>
            <person name="Yamada A."/>
            <person name="Yan M."/>
            <person name="Wang P."/>
            <person name="Xu J."/>
            <person name="Bruns T."/>
            <person name="Baldrian P."/>
            <person name="Vilgalys R."/>
            <person name="Dunand C."/>
            <person name="Henrissat B."/>
            <person name="Grigoriev I.V."/>
            <person name="Hibbett D."/>
            <person name="Nagy L.G."/>
            <person name="Martin F.M."/>
        </authorList>
    </citation>
    <scope>NUCLEOTIDE SEQUENCE</scope>
    <source>
        <strain evidence="2">BED1</strain>
    </source>
</reference>
<proteinExistence type="predicted"/>
<keyword evidence="1" id="KW-1133">Transmembrane helix</keyword>
<evidence type="ECO:0000256" key="1">
    <source>
        <dbReference type="SAM" id="Phobius"/>
    </source>
</evidence>
<dbReference type="EMBL" id="WHUW01000024">
    <property type="protein sequence ID" value="KAF8435752.1"/>
    <property type="molecule type" value="Genomic_DNA"/>
</dbReference>
<feature type="transmembrane region" description="Helical" evidence="1">
    <location>
        <begin position="268"/>
        <end position="288"/>
    </location>
</feature>
<name>A0AAD4BNA9_BOLED</name>
<reference evidence="2" key="1">
    <citation type="submission" date="2019-10" db="EMBL/GenBank/DDBJ databases">
        <authorList>
            <consortium name="DOE Joint Genome Institute"/>
            <person name="Kuo A."/>
            <person name="Miyauchi S."/>
            <person name="Kiss E."/>
            <person name="Drula E."/>
            <person name="Kohler A."/>
            <person name="Sanchez-Garcia M."/>
            <person name="Andreopoulos B."/>
            <person name="Barry K.W."/>
            <person name="Bonito G."/>
            <person name="Buee M."/>
            <person name="Carver A."/>
            <person name="Chen C."/>
            <person name="Cichocki N."/>
            <person name="Clum A."/>
            <person name="Culley D."/>
            <person name="Crous P.W."/>
            <person name="Fauchery L."/>
            <person name="Girlanda M."/>
            <person name="Hayes R."/>
            <person name="Keri Z."/>
            <person name="LaButti K."/>
            <person name="Lipzen A."/>
            <person name="Lombard V."/>
            <person name="Magnuson J."/>
            <person name="Maillard F."/>
            <person name="Morin E."/>
            <person name="Murat C."/>
            <person name="Nolan M."/>
            <person name="Ohm R."/>
            <person name="Pangilinan J."/>
            <person name="Pereira M."/>
            <person name="Perotto S."/>
            <person name="Peter M."/>
            <person name="Riley R."/>
            <person name="Sitrit Y."/>
            <person name="Stielow B."/>
            <person name="Szollosi G."/>
            <person name="Zifcakova L."/>
            <person name="Stursova M."/>
            <person name="Spatafora J.W."/>
            <person name="Tedersoo L."/>
            <person name="Vaario L.-M."/>
            <person name="Yamada A."/>
            <person name="Yan M."/>
            <person name="Wang P."/>
            <person name="Xu J."/>
            <person name="Bruns T."/>
            <person name="Baldrian P."/>
            <person name="Vilgalys R."/>
            <person name="Henrissat B."/>
            <person name="Grigoriev I.V."/>
            <person name="Hibbett D."/>
            <person name="Nagy L.G."/>
            <person name="Martin F.M."/>
        </authorList>
    </citation>
    <scope>NUCLEOTIDE SEQUENCE</scope>
    <source>
        <strain evidence="2">BED1</strain>
    </source>
</reference>
<evidence type="ECO:0000313" key="3">
    <source>
        <dbReference type="Proteomes" id="UP001194468"/>
    </source>
</evidence>
<evidence type="ECO:0000313" key="2">
    <source>
        <dbReference type="EMBL" id="KAF8435752.1"/>
    </source>
</evidence>
<dbReference type="AlphaFoldDB" id="A0AAD4BNA9"/>
<gene>
    <name evidence="2" type="ORF">L210DRAFT_3632276</name>
</gene>
<keyword evidence="3" id="KW-1185">Reference proteome</keyword>
<sequence>MPPLVTPLAHSKFNLNSAGVAGFFGGKEAISAMATVHLYKGRRWLGWYNSPGSYTIAKRFGRMANSRFWDGLFPGPNDSPAVSFGLDGKKGPQYIAALSGTTLPTRHLGYLTMERSKEVQEKVISGRKTSPFNVAYLAMNHVDYKAPVKREPLISALWGLIPIIVCVVACVMCALAYDWFSFSMILLGIVSNGLANVAIGKGRLTIESVDEPASGAPPGHGIMMGEDEVIVIKGKERDVNAVTKGRFVLETRSKDGHLPVKKGDVSKYHAIGLSSLLLLVQFLLQLLLVPQGTLFGQIMFLVSLGVSWGYNSYLSSLEKEKIQIDILWQKLGNPDMLRFQAGTRTTMATFVCLLLFHGVQRSSSEKDHDLRIKILNSCVPNDTAAWGRWKEKVIMQHLNIDDAAAGMLPYLAENREDQELPPSDRELLRVLLNDADYLPIPATNWMGYNSTHMRSITLMISSSGHIILRAFVPLTVCKPITGMSSSTTRNTPAWGGKKLKKAKANIVTFGHARFGWAQAVNIRVGRNENYSLTLENKENISCGSVLAHFCPLG</sequence>
<feature type="transmembrane region" description="Helical" evidence="1">
    <location>
        <begin position="153"/>
        <end position="177"/>
    </location>
</feature>
<keyword evidence="1" id="KW-0472">Membrane</keyword>
<comment type="caution">
    <text evidence="2">The sequence shown here is derived from an EMBL/GenBank/DDBJ whole genome shotgun (WGS) entry which is preliminary data.</text>
</comment>
<feature type="transmembrane region" description="Helical" evidence="1">
    <location>
        <begin position="183"/>
        <end position="199"/>
    </location>
</feature>